<sequence>MAHLPNIIINDMANMLVAHGNKRKKDMFYPFNGMVAELTQINIQKALDGKLEVSLPWLDSGKGNPAIQSFEVHPVLGSAQHLCLFDRLHERNVKKEEDTLHCVMNIKELKGKLNTQKDEQLHASYNHDSRYLNQMKPINHISLFRSNSDVPETHPPDQPHIFLKAFWNFALSLEIAFFT</sequence>
<organism evidence="1 2">
    <name type="scientific">Porites lobata</name>
    <dbReference type="NCBI Taxonomy" id="104759"/>
    <lineage>
        <taxon>Eukaryota</taxon>
        <taxon>Metazoa</taxon>
        <taxon>Cnidaria</taxon>
        <taxon>Anthozoa</taxon>
        <taxon>Hexacorallia</taxon>
        <taxon>Scleractinia</taxon>
        <taxon>Fungiina</taxon>
        <taxon>Poritidae</taxon>
        <taxon>Porites</taxon>
    </lineage>
</organism>
<name>A0ABN8PZ79_9CNID</name>
<keyword evidence="2" id="KW-1185">Reference proteome</keyword>
<dbReference type="PANTHER" id="PTHR17609:SF3">
    <property type="entry name" value="SAP DOMAIN-CONTAINING PROTEIN"/>
    <property type="match status" value="1"/>
</dbReference>
<evidence type="ECO:0000313" key="2">
    <source>
        <dbReference type="Proteomes" id="UP001159405"/>
    </source>
</evidence>
<evidence type="ECO:0000313" key="1">
    <source>
        <dbReference type="EMBL" id="CAH3153420.1"/>
    </source>
</evidence>
<comment type="caution">
    <text evidence="1">The sequence shown here is derived from an EMBL/GenBank/DDBJ whole genome shotgun (WGS) entry which is preliminary data.</text>
</comment>
<dbReference type="PANTHER" id="PTHR17609">
    <property type="entry name" value="HMG DOMAIN-CONTAINING PROTEIN 3"/>
    <property type="match status" value="1"/>
</dbReference>
<protein>
    <submittedName>
        <fullName evidence="1">Uncharacterized protein</fullName>
    </submittedName>
</protein>
<proteinExistence type="predicted"/>
<gene>
    <name evidence="1" type="ORF">PLOB_00049579</name>
</gene>
<accession>A0ABN8PZ79</accession>
<dbReference type="InterPro" id="IPR039598">
    <property type="entry name" value="HMGXB3"/>
</dbReference>
<reference evidence="1 2" key="1">
    <citation type="submission" date="2022-05" db="EMBL/GenBank/DDBJ databases">
        <authorList>
            <consortium name="Genoscope - CEA"/>
            <person name="William W."/>
        </authorList>
    </citation>
    <scope>NUCLEOTIDE SEQUENCE [LARGE SCALE GENOMIC DNA]</scope>
</reference>
<dbReference type="EMBL" id="CALNXK010000096">
    <property type="protein sequence ID" value="CAH3153420.1"/>
    <property type="molecule type" value="Genomic_DNA"/>
</dbReference>
<dbReference type="Proteomes" id="UP001159405">
    <property type="component" value="Unassembled WGS sequence"/>
</dbReference>